<dbReference type="RefSeq" id="WP_207956815.1">
    <property type="nucleotide sequence ID" value="NZ_CP045119.1"/>
</dbReference>
<dbReference type="Proteomes" id="UP000501452">
    <property type="component" value="Chromosome"/>
</dbReference>
<reference evidence="1 2" key="1">
    <citation type="submission" date="2019-10" db="EMBL/GenBank/DDBJ databases">
        <title>Rubrobacter sp nov SCSIO 52090 isolated from a deep-sea sediment in the South China Sea.</title>
        <authorList>
            <person name="Chen R.W."/>
        </authorList>
    </citation>
    <scope>NUCLEOTIDE SEQUENCE [LARGE SCALE GENOMIC DNA]</scope>
    <source>
        <strain evidence="1 2">SCSIO 52909</strain>
    </source>
</reference>
<protein>
    <submittedName>
        <fullName evidence="1">Uncharacterized protein</fullName>
    </submittedName>
</protein>
<sequence length="70" mass="8078">MGSDRRRLDRGDLEALRQEFALGGRGDDLDDDLHQVRRGARLGIDLEDWANTRKVPLVYARALRRFIEQG</sequence>
<evidence type="ECO:0000313" key="1">
    <source>
        <dbReference type="EMBL" id="QIN83748.1"/>
    </source>
</evidence>
<proteinExistence type="predicted"/>
<organism evidence="1 2">
    <name type="scientific">Rubrobacter tropicus</name>
    <dbReference type="NCBI Taxonomy" id="2653851"/>
    <lineage>
        <taxon>Bacteria</taxon>
        <taxon>Bacillati</taxon>
        <taxon>Actinomycetota</taxon>
        <taxon>Rubrobacteria</taxon>
        <taxon>Rubrobacterales</taxon>
        <taxon>Rubrobacteraceae</taxon>
        <taxon>Rubrobacter</taxon>
    </lineage>
</organism>
<dbReference type="KEGG" id="rub:GBA63_14730"/>
<accession>A0A6G8QBD4</accession>
<keyword evidence="2" id="KW-1185">Reference proteome</keyword>
<gene>
    <name evidence="1" type="ORF">GBA63_14730</name>
</gene>
<dbReference type="EMBL" id="CP045119">
    <property type="protein sequence ID" value="QIN83748.1"/>
    <property type="molecule type" value="Genomic_DNA"/>
</dbReference>
<dbReference type="AlphaFoldDB" id="A0A6G8QBD4"/>
<evidence type="ECO:0000313" key="2">
    <source>
        <dbReference type="Proteomes" id="UP000501452"/>
    </source>
</evidence>
<name>A0A6G8QBD4_9ACTN</name>